<accession>A0ABQ8J5X3</accession>
<proteinExistence type="predicted"/>
<evidence type="ECO:0000313" key="2">
    <source>
        <dbReference type="EMBL" id="KAH9417946.1"/>
    </source>
</evidence>
<name>A0ABQ8J5X3_DERPT</name>
<comment type="caution">
    <text evidence="2">The sequence shown here is derived from an EMBL/GenBank/DDBJ whole genome shotgun (WGS) entry which is preliminary data.</text>
</comment>
<keyword evidence="1" id="KW-1133">Transmembrane helix</keyword>
<reference evidence="2 3" key="2">
    <citation type="journal article" date="2022" name="Mol. Biol. Evol.">
        <title>Comparative Genomics Reveals Insights into the Divergent Evolution of Astigmatic Mites and Household Pest Adaptations.</title>
        <authorList>
            <person name="Xiong Q."/>
            <person name="Wan A.T."/>
            <person name="Liu X."/>
            <person name="Fung C.S."/>
            <person name="Xiao X."/>
            <person name="Malainual N."/>
            <person name="Hou J."/>
            <person name="Wang L."/>
            <person name="Wang M."/>
            <person name="Yang K.Y."/>
            <person name="Cui Y."/>
            <person name="Leung E.L."/>
            <person name="Nong W."/>
            <person name="Shin S.K."/>
            <person name="Au S.W."/>
            <person name="Jeong K.Y."/>
            <person name="Chew F.T."/>
            <person name="Hui J.H."/>
            <person name="Leung T.F."/>
            <person name="Tungtrongchitr A."/>
            <person name="Zhong N."/>
            <person name="Liu Z."/>
            <person name="Tsui S.K."/>
        </authorList>
    </citation>
    <scope>NUCLEOTIDE SEQUENCE [LARGE SCALE GENOMIC DNA]</scope>
    <source>
        <strain evidence="2">Derp</strain>
    </source>
</reference>
<organism evidence="2 3">
    <name type="scientific">Dermatophagoides pteronyssinus</name>
    <name type="common">European house dust mite</name>
    <dbReference type="NCBI Taxonomy" id="6956"/>
    <lineage>
        <taxon>Eukaryota</taxon>
        <taxon>Metazoa</taxon>
        <taxon>Ecdysozoa</taxon>
        <taxon>Arthropoda</taxon>
        <taxon>Chelicerata</taxon>
        <taxon>Arachnida</taxon>
        <taxon>Acari</taxon>
        <taxon>Acariformes</taxon>
        <taxon>Sarcoptiformes</taxon>
        <taxon>Astigmata</taxon>
        <taxon>Psoroptidia</taxon>
        <taxon>Analgoidea</taxon>
        <taxon>Pyroglyphidae</taxon>
        <taxon>Dermatophagoidinae</taxon>
        <taxon>Dermatophagoides</taxon>
    </lineage>
</organism>
<sequence length="100" mass="12147">MLFDLMISGKQYDFHYFQIYIELIVLFVYKYLDMVSIHLIDVHDHQSNSFYNEFFSNHHQFLRNNKILNTPAINIIVDIIIIVSNIPLYIIFDFRRFNLV</sequence>
<protein>
    <submittedName>
        <fullName evidence="2">Uncharacterized protein</fullName>
    </submittedName>
</protein>
<feature type="transmembrane region" description="Helical" evidence="1">
    <location>
        <begin position="72"/>
        <end position="92"/>
    </location>
</feature>
<keyword evidence="1" id="KW-0472">Membrane</keyword>
<evidence type="ECO:0000256" key="1">
    <source>
        <dbReference type="SAM" id="Phobius"/>
    </source>
</evidence>
<feature type="transmembrane region" description="Helical" evidence="1">
    <location>
        <begin position="12"/>
        <end position="32"/>
    </location>
</feature>
<reference evidence="2 3" key="1">
    <citation type="journal article" date="2018" name="J. Allergy Clin. Immunol.">
        <title>High-quality assembly of Dermatophagoides pteronyssinus genome and transcriptome reveals a wide range of novel allergens.</title>
        <authorList>
            <person name="Liu X.Y."/>
            <person name="Yang K.Y."/>
            <person name="Wang M.Q."/>
            <person name="Kwok J.S."/>
            <person name="Zeng X."/>
            <person name="Yang Z."/>
            <person name="Xiao X.J."/>
            <person name="Lau C.P."/>
            <person name="Li Y."/>
            <person name="Huang Z.M."/>
            <person name="Ba J.G."/>
            <person name="Yim A.K."/>
            <person name="Ouyang C.Y."/>
            <person name="Ngai S.M."/>
            <person name="Chan T.F."/>
            <person name="Leung E.L."/>
            <person name="Liu L."/>
            <person name="Liu Z.G."/>
            <person name="Tsui S.K."/>
        </authorList>
    </citation>
    <scope>NUCLEOTIDE SEQUENCE [LARGE SCALE GENOMIC DNA]</scope>
    <source>
        <strain evidence="2">Derp</strain>
    </source>
</reference>
<keyword evidence="3" id="KW-1185">Reference proteome</keyword>
<dbReference type="Proteomes" id="UP000887458">
    <property type="component" value="Unassembled WGS sequence"/>
</dbReference>
<keyword evidence="1" id="KW-0812">Transmembrane</keyword>
<gene>
    <name evidence="2" type="ORF">DERP_014410</name>
</gene>
<dbReference type="EMBL" id="NJHN03000068">
    <property type="protein sequence ID" value="KAH9417946.1"/>
    <property type="molecule type" value="Genomic_DNA"/>
</dbReference>
<evidence type="ECO:0000313" key="3">
    <source>
        <dbReference type="Proteomes" id="UP000887458"/>
    </source>
</evidence>